<evidence type="ECO:0000313" key="3">
    <source>
        <dbReference type="Proteomes" id="UP000610456"/>
    </source>
</evidence>
<keyword evidence="3" id="KW-1185">Reference proteome</keyword>
<dbReference type="InterPro" id="IPR043129">
    <property type="entry name" value="ATPase_NBD"/>
</dbReference>
<proteinExistence type="inferred from homology"/>
<comment type="caution">
    <text evidence="2">The sequence shown here is derived from an EMBL/GenBank/DDBJ whole genome shotgun (WGS) entry which is preliminary data.</text>
</comment>
<dbReference type="Gene3D" id="3.30.420.40">
    <property type="match status" value="2"/>
</dbReference>
<protein>
    <submittedName>
        <fullName evidence="2">Sugar kinase</fullName>
    </submittedName>
</protein>
<dbReference type="SUPFAM" id="SSF53067">
    <property type="entry name" value="Actin-like ATPase domain"/>
    <property type="match status" value="1"/>
</dbReference>
<dbReference type="RefSeq" id="WP_189604615.1">
    <property type="nucleotide sequence ID" value="NZ_BMXB01000007.1"/>
</dbReference>
<dbReference type="EMBL" id="BMXB01000007">
    <property type="protein sequence ID" value="GHA38637.1"/>
    <property type="molecule type" value="Genomic_DNA"/>
</dbReference>
<organism evidence="2 3">
    <name type="scientific">Salinimicrobium marinum</name>
    <dbReference type="NCBI Taxonomy" id="680283"/>
    <lineage>
        <taxon>Bacteria</taxon>
        <taxon>Pseudomonadati</taxon>
        <taxon>Bacteroidota</taxon>
        <taxon>Flavobacteriia</taxon>
        <taxon>Flavobacteriales</taxon>
        <taxon>Flavobacteriaceae</taxon>
        <taxon>Salinimicrobium</taxon>
    </lineage>
</organism>
<name>A0A918SFY2_9FLAO</name>
<evidence type="ECO:0000256" key="1">
    <source>
        <dbReference type="ARBA" id="ARBA00006479"/>
    </source>
</evidence>
<reference evidence="2" key="2">
    <citation type="submission" date="2020-09" db="EMBL/GenBank/DDBJ databases">
        <authorList>
            <person name="Sun Q."/>
            <person name="Kim S."/>
        </authorList>
    </citation>
    <scope>NUCLEOTIDE SEQUENCE</scope>
    <source>
        <strain evidence="2">KCTC 12719</strain>
    </source>
</reference>
<evidence type="ECO:0000313" key="2">
    <source>
        <dbReference type="EMBL" id="GHA38637.1"/>
    </source>
</evidence>
<comment type="similarity">
    <text evidence="1">Belongs to the ROK (NagC/XylR) family.</text>
</comment>
<dbReference type="PANTHER" id="PTHR18964:SF149">
    <property type="entry name" value="BIFUNCTIONAL UDP-N-ACETYLGLUCOSAMINE 2-EPIMERASE_N-ACETYLMANNOSAMINE KINASE"/>
    <property type="match status" value="1"/>
</dbReference>
<dbReference type="Pfam" id="PF00480">
    <property type="entry name" value="ROK"/>
    <property type="match status" value="1"/>
</dbReference>
<keyword evidence="2" id="KW-0418">Kinase</keyword>
<sequence>MSDKIIGIDIGATKIHIGLVQDSKVTRELKFPTLANASRDEIINNLIHKIEEVDDPQVTGIGIGVPGLVDEEKGIIYDLTNIPSWKEVHLKQHLEDHFKKPVMITNDANVFALGEKIFGDGSAFKNLVGVTLGTGFGSGIIINHQLYSGTLSSAGELGNIPYLDKTIEDYCSGKFFFSKYGLKGGEVNFLAEKGDPKALKMFEEFGFHLGNALKIIMNVLSPEAVFLGGSVSQSYEFFKEPMENSLDSYPFKKVRDQLIIQPSKTSDIAILGAAALVVSYQQQRAEIT</sequence>
<keyword evidence="2" id="KW-0808">Transferase</keyword>
<dbReference type="Proteomes" id="UP000610456">
    <property type="component" value="Unassembled WGS sequence"/>
</dbReference>
<dbReference type="CDD" id="cd23763">
    <property type="entry name" value="ASKHA_ATPase_ROK"/>
    <property type="match status" value="1"/>
</dbReference>
<dbReference type="InterPro" id="IPR000600">
    <property type="entry name" value="ROK"/>
</dbReference>
<accession>A0A918SFY2</accession>
<dbReference type="PANTHER" id="PTHR18964">
    <property type="entry name" value="ROK (REPRESSOR, ORF, KINASE) FAMILY"/>
    <property type="match status" value="1"/>
</dbReference>
<gene>
    <name evidence="2" type="ORF">GCM10007103_20040</name>
</gene>
<dbReference type="GO" id="GO:0016301">
    <property type="term" value="F:kinase activity"/>
    <property type="evidence" value="ECO:0007669"/>
    <property type="project" value="UniProtKB-KW"/>
</dbReference>
<dbReference type="AlphaFoldDB" id="A0A918SFY2"/>
<reference evidence="2" key="1">
    <citation type="journal article" date="2014" name="Int. J. Syst. Evol. Microbiol.">
        <title>Complete genome sequence of Corynebacterium casei LMG S-19264T (=DSM 44701T), isolated from a smear-ripened cheese.</title>
        <authorList>
            <consortium name="US DOE Joint Genome Institute (JGI-PGF)"/>
            <person name="Walter F."/>
            <person name="Albersmeier A."/>
            <person name="Kalinowski J."/>
            <person name="Ruckert C."/>
        </authorList>
    </citation>
    <scope>NUCLEOTIDE SEQUENCE</scope>
    <source>
        <strain evidence="2">KCTC 12719</strain>
    </source>
</reference>